<dbReference type="Proteomes" id="UP001385951">
    <property type="component" value="Unassembled WGS sequence"/>
</dbReference>
<comment type="caution">
    <text evidence="7">The sequence shown here is derived from an EMBL/GenBank/DDBJ whole genome shotgun (WGS) entry which is preliminary data.</text>
</comment>
<reference evidence="7 8" key="1">
    <citation type="submission" date="2022-09" db="EMBL/GenBank/DDBJ databases">
        <authorList>
            <person name="Palmer J.M."/>
        </authorList>
    </citation>
    <scope>NUCLEOTIDE SEQUENCE [LARGE SCALE GENOMIC DNA]</scope>
    <source>
        <strain evidence="7 8">DSM 7382</strain>
    </source>
</reference>
<name>A0AAW0GVD9_9APHY</name>
<feature type="transmembrane region" description="Helical" evidence="6">
    <location>
        <begin position="25"/>
        <end position="44"/>
    </location>
</feature>
<dbReference type="InterPro" id="IPR001425">
    <property type="entry name" value="Arc/bac/fun_rhodopsins"/>
</dbReference>
<keyword evidence="3 6" id="KW-0812">Transmembrane</keyword>
<dbReference type="FunFam" id="1.20.1070.10:FF:000160">
    <property type="entry name" value="Related to Opsin-1"/>
    <property type="match status" value="1"/>
</dbReference>
<evidence type="ECO:0000313" key="7">
    <source>
        <dbReference type="EMBL" id="KAK7693474.1"/>
    </source>
</evidence>
<keyword evidence="8" id="KW-1185">Reference proteome</keyword>
<evidence type="ECO:0008006" key="9">
    <source>
        <dbReference type="Google" id="ProtNLM"/>
    </source>
</evidence>
<accession>A0AAW0GVD9</accession>
<feature type="transmembrane region" description="Helical" evidence="6">
    <location>
        <begin position="99"/>
        <end position="117"/>
    </location>
</feature>
<evidence type="ECO:0000256" key="1">
    <source>
        <dbReference type="ARBA" id="ARBA00004141"/>
    </source>
</evidence>
<keyword evidence="4 6" id="KW-1133">Transmembrane helix</keyword>
<dbReference type="PRINTS" id="PR00251">
    <property type="entry name" value="BACTRLOPSIN"/>
</dbReference>
<evidence type="ECO:0000256" key="3">
    <source>
        <dbReference type="ARBA" id="ARBA00022692"/>
    </source>
</evidence>
<sequence length="294" mass="32903">MGGNQALDVNPPNANINLSKHGSDWLWALFAVFGLSLLITVFFDRKRARGTRLFHQIAVVVLATMSISYFSMASDLGSTPVAVEFRDIGSTRQIWFVRYIQWFITFPLLLLQLLLLTGFVASDILTVMFMGIVFVVSGLVGSLVPSSYKWGYYTFGLLALFYIWYALLFRAPRTTFAADGFLRGGYMRLAGWLSFVLALYPICWAVSEGANVIRPTSEMIFYGILDLLAGPVFLFALLWHLKDVDYNTFGFAQWKYTDPTYVNGAVAPRTVVAPVTTVPVTTTYPIAQDTTRIV</sequence>
<comment type="similarity">
    <text evidence="2">Belongs to the archaeal/bacterial/fungal opsin family.</text>
</comment>
<evidence type="ECO:0000313" key="8">
    <source>
        <dbReference type="Proteomes" id="UP001385951"/>
    </source>
</evidence>
<protein>
    <recommendedName>
        <fullName evidence="9">Family A G protein-coupled receptor-like protein</fullName>
    </recommendedName>
</protein>
<feature type="transmembrane region" description="Helical" evidence="6">
    <location>
        <begin position="189"/>
        <end position="207"/>
    </location>
</feature>
<feature type="transmembrane region" description="Helical" evidence="6">
    <location>
        <begin position="150"/>
        <end position="168"/>
    </location>
</feature>
<dbReference type="EMBL" id="JASBNA010000003">
    <property type="protein sequence ID" value="KAK7693474.1"/>
    <property type="molecule type" value="Genomic_DNA"/>
</dbReference>
<dbReference type="InterPro" id="IPR043476">
    <property type="entry name" value="Yro2-like_7TM"/>
</dbReference>
<dbReference type="Pfam" id="PF01036">
    <property type="entry name" value="Bac_rhodopsin"/>
    <property type="match status" value="1"/>
</dbReference>
<keyword evidence="5 6" id="KW-0472">Membrane</keyword>
<evidence type="ECO:0000256" key="2">
    <source>
        <dbReference type="ARBA" id="ARBA00008130"/>
    </source>
</evidence>
<dbReference type="GO" id="GO:0005886">
    <property type="term" value="C:plasma membrane"/>
    <property type="evidence" value="ECO:0007669"/>
    <property type="project" value="TreeGrafter"/>
</dbReference>
<dbReference type="PANTHER" id="PTHR28286">
    <property type="match status" value="1"/>
</dbReference>
<dbReference type="Gene3D" id="1.20.1070.10">
    <property type="entry name" value="Rhodopsin 7-helix transmembrane proteins"/>
    <property type="match status" value="1"/>
</dbReference>
<organism evidence="7 8">
    <name type="scientific">Cerrena zonata</name>
    <dbReference type="NCBI Taxonomy" id="2478898"/>
    <lineage>
        <taxon>Eukaryota</taxon>
        <taxon>Fungi</taxon>
        <taxon>Dikarya</taxon>
        <taxon>Basidiomycota</taxon>
        <taxon>Agaricomycotina</taxon>
        <taxon>Agaricomycetes</taxon>
        <taxon>Polyporales</taxon>
        <taxon>Cerrenaceae</taxon>
        <taxon>Cerrena</taxon>
    </lineage>
</organism>
<dbReference type="CDD" id="cd15239">
    <property type="entry name" value="7tm_YRO2_fungal-like"/>
    <property type="match status" value="1"/>
</dbReference>
<dbReference type="PANTHER" id="PTHR28286:SF1">
    <property type="entry name" value="30 KDA HEAT SHOCK PROTEIN-RELATED"/>
    <property type="match status" value="1"/>
</dbReference>
<evidence type="ECO:0000256" key="4">
    <source>
        <dbReference type="ARBA" id="ARBA00022989"/>
    </source>
</evidence>
<dbReference type="SMART" id="SM01021">
    <property type="entry name" value="Bac_rhodopsin"/>
    <property type="match status" value="1"/>
</dbReference>
<feature type="transmembrane region" description="Helical" evidence="6">
    <location>
        <begin position="219"/>
        <end position="239"/>
    </location>
</feature>
<proteinExistence type="inferred from homology"/>
<dbReference type="AlphaFoldDB" id="A0AAW0GVD9"/>
<comment type="subcellular location">
    <subcellularLocation>
        <location evidence="1">Membrane</location>
        <topology evidence="1">Multi-pass membrane protein</topology>
    </subcellularLocation>
</comment>
<evidence type="ECO:0000256" key="5">
    <source>
        <dbReference type="ARBA" id="ARBA00023136"/>
    </source>
</evidence>
<dbReference type="GO" id="GO:0005783">
    <property type="term" value="C:endoplasmic reticulum"/>
    <property type="evidence" value="ECO:0007669"/>
    <property type="project" value="TreeGrafter"/>
</dbReference>
<gene>
    <name evidence="7" type="ORF">QCA50_003042</name>
</gene>
<evidence type="ECO:0000256" key="6">
    <source>
        <dbReference type="SAM" id="Phobius"/>
    </source>
</evidence>
<feature type="transmembrane region" description="Helical" evidence="6">
    <location>
        <begin position="124"/>
        <end position="144"/>
    </location>
</feature>
<dbReference type="SUPFAM" id="SSF81321">
    <property type="entry name" value="Family A G protein-coupled receptor-like"/>
    <property type="match status" value="1"/>
</dbReference>